<evidence type="ECO:0000313" key="15">
    <source>
        <dbReference type="Proteomes" id="UP000186817"/>
    </source>
</evidence>
<dbReference type="PROSITE" id="PS51384">
    <property type="entry name" value="FAD_FR"/>
    <property type="match status" value="1"/>
</dbReference>
<dbReference type="Pfam" id="PF08022">
    <property type="entry name" value="FAD_binding_8"/>
    <property type="match status" value="1"/>
</dbReference>
<feature type="compositionally biased region" description="Polar residues" evidence="8">
    <location>
        <begin position="1137"/>
        <end position="1147"/>
    </location>
</feature>
<evidence type="ECO:0000256" key="6">
    <source>
        <dbReference type="PROSITE-ProRule" id="PRU00842"/>
    </source>
</evidence>
<feature type="region of interest" description="Disordered" evidence="8">
    <location>
        <begin position="129"/>
        <end position="157"/>
    </location>
</feature>
<feature type="domain" description="FAD-binding FR-type" evidence="11">
    <location>
        <begin position="965"/>
        <end position="1062"/>
    </location>
</feature>
<evidence type="ECO:0000256" key="9">
    <source>
        <dbReference type="SAM" id="Phobius"/>
    </source>
</evidence>
<keyword evidence="9" id="KW-1133">Transmembrane helix</keyword>
<keyword evidence="2 7" id="KW-0547">Nucleotide-binding</keyword>
<dbReference type="PROSITE" id="PS51510">
    <property type="entry name" value="PHOSPHAGEN_KINASE_C"/>
    <property type="match status" value="1"/>
</dbReference>
<keyword evidence="15" id="KW-1185">Reference proteome</keyword>
<feature type="region of interest" description="Disordered" evidence="8">
    <location>
        <begin position="1105"/>
        <end position="1148"/>
    </location>
</feature>
<keyword evidence="4 7" id="KW-0067">ATP-binding</keyword>
<dbReference type="OrthoDB" id="436393at2759"/>
<feature type="domain" description="Phosphagen kinase N-terminal" evidence="12">
    <location>
        <begin position="1901"/>
        <end position="1989"/>
    </location>
</feature>
<evidence type="ECO:0000313" key="14">
    <source>
        <dbReference type="EMBL" id="OLP88023.1"/>
    </source>
</evidence>
<evidence type="ECO:0000256" key="2">
    <source>
        <dbReference type="ARBA" id="ARBA00022741"/>
    </source>
</evidence>
<evidence type="ECO:0000259" key="12">
    <source>
        <dbReference type="PROSITE" id="PS51509"/>
    </source>
</evidence>
<evidence type="ECO:0000259" key="13">
    <source>
        <dbReference type="PROSITE" id="PS51510"/>
    </source>
</evidence>
<comment type="caution">
    <text evidence="7">Lacks conserved residue(s) required for the propagation of feature annotation.</text>
</comment>
<dbReference type="Proteomes" id="UP000186817">
    <property type="component" value="Unassembled WGS sequence"/>
</dbReference>
<dbReference type="PANTHER" id="PTHR35170:SF1">
    <property type="entry name" value="PROTEIN DD3-3"/>
    <property type="match status" value="1"/>
</dbReference>
<evidence type="ECO:0000256" key="7">
    <source>
        <dbReference type="PROSITE-ProRule" id="PRU00843"/>
    </source>
</evidence>
<evidence type="ECO:0000256" key="5">
    <source>
        <dbReference type="ARBA" id="ARBA00023002"/>
    </source>
</evidence>
<feature type="transmembrane region" description="Helical" evidence="9">
    <location>
        <begin position="625"/>
        <end position="648"/>
    </location>
</feature>
<dbReference type="InterPro" id="IPR013121">
    <property type="entry name" value="Fe_red_NAD-bd_6"/>
</dbReference>
<evidence type="ECO:0000256" key="10">
    <source>
        <dbReference type="SAM" id="SignalP"/>
    </source>
</evidence>
<dbReference type="InterPro" id="IPR039261">
    <property type="entry name" value="FNR_nucleotide-bd"/>
</dbReference>
<reference evidence="14 15" key="1">
    <citation type="submission" date="2016-02" db="EMBL/GenBank/DDBJ databases">
        <title>Genome analysis of coral dinoflagellate symbionts highlights evolutionary adaptations to a symbiotic lifestyle.</title>
        <authorList>
            <person name="Aranda M."/>
            <person name="Li Y."/>
            <person name="Liew Y.J."/>
            <person name="Baumgarten S."/>
            <person name="Simakov O."/>
            <person name="Wilson M."/>
            <person name="Piel J."/>
            <person name="Ashoor H."/>
            <person name="Bougouffa S."/>
            <person name="Bajic V.B."/>
            <person name="Ryu T."/>
            <person name="Ravasi T."/>
            <person name="Bayer T."/>
            <person name="Micklem G."/>
            <person name="Kim H."/>
            <person name="Bhak J."/>
            <person name="Lajeunesse T.C."/>
            <person name="Voolstra C.R."/>
        </authorList>
    </citation>
    <scope>NUCLEOTIDE SEQUENCE [LARGE SCALE GENOMIC DNA]</scope>
    <source>
        <strain evidence="14 15">CCMP2467</strain>
    </source>
</reference>
<dbReference type="InterPro" id="IPR014746">
    <property type="entry name" value="Gln_synth/guanido_kin_cat_dom"/>
</dbReference>
<accession>A0A1Q9CYL0</accession>
<dbReference type="SUPFAM" id="SSF55931">
    <property type="entry name" value="Glutamine synthetase/guanido kinase"/>
    <property type="match status" value="2"/>
</dbReference>
<dbReference type="CDD" id="cd06186">
    <property type="entry name" value="NOX_Duox_like_FAD_NADP"/>
    <property type="match status" value="1"/>
</dbReference>
<dbReference type="PROSITE" id="PS51509">
    <property type="entry name" value="PHOSPHAGEN_KINASE_N"/>
    <property type="match status" value="2"/>
</dbReference>
<feature type="transmembrane region" description="Helical" evidence="9">
    <location>
        <begin position="778"/>
        <end position="796"/>
    </location>
</feature>
<proteinExistence type="inferred from homology"/>
<feature type="binding site" evidence="7">
    <location>
        <position position="1726"/>
    </location>
    <ligand>
        <name>ATP</name>
        <dbReference type="ChEBI" id="CHEBI:30616"/>
    </ligand>
</feature>
<keyword evidence="5" id="KW-0560">Oxidoreductase</keyword>
<dbReference type="Gene3D" id="1.10.135.10">
    <property type="entry name" value="ATP:guanido phosphotransferase, N-terminal domain"/>
    <property type="match status" value="2"/>
</dbReference>
<feature type="domain" description="Phosphagen kinase C-terminal" evidence="13">
    <location>
        <begin position="1605"/>
        <end position="1859"/>
    </location>
</feature>
<feature type="transmembrane region" description="Helical" evidence="9">
    <location>
        <begin position="740"/>
        <end position="758"/>
    </location>
</feature>
<dbReference type="SUPFAM" id="SSF48034">
    <property type="entry name" value="Guanido kinase N-terminal domain"/>
    <property type="match status" value="2"/>
</dbReference>
<dbReference type="InterPro" id="IPR017938">
    <property type="entry name" value="Riboflavin_synthase-like_b-brl"/>
</dbReference>
<dbReference type="Gene3D" id="2.40.30.10">
    <property type="entry name" value="Translation factors"/>
    <property type="match status" value="1"/>
</dbReference>
<name>A0A1Q9CYL0_SYMMI</name>
<organism evidence="14 15">
    <name type="scientific">Symbiodinium microadriaticum</name>
    <name type="common">Dinoflagellate</name>
    <name type="synonym">Zooxanthella microadriatica</name>
    <dbReference type="NCBI Taxonomy" id="2951"/>
    <lineage>
        <taxon>Eukaryota</taxon>
        <taxon>Sar</taxon>
        <taxon>Alveolata</taxon>
        <taxon>Dinophyceae</taxon>
        <taxon>Suessiales</taxon>
        <taxon>Symbiodiniaceae</taxon>
        <taxon>Symbiodinium</taxon>
    </lineage>
</organism>
<dbReference type="InterPro" id="IPR022413">
    <property type="entry name" value="ATP-guanido_PTrfase_N"/>
</dbReference>
<feature type="binding site" evidence="7">
    <location>
        <begin position="1608"/>
        <end position="1612"/>
    </location>
    <ligand>
        <name>ATP</name>
        <dbReference type="ChEBI" id="CHEBI:30616"/>
    </ligand>
</feature>
<comment type="similarity">
    <text evidence="6">Belongs to the ATP:guanido phosphotransferase family.</text>
</comment>
<dbReference type="InterPro" id="IPR036802">
    <property type="entry name" value="ATP-guanido_PTrfase_N_sf"/>
</dbReference>
<feature type="signal peptide" evidence="10">
    <location>
        <begin position="1"/>
        <end position="21"/>
    </location>
</feature>
<keyword evidence="9" id="KW-0812">Transmembrane</keyword>
<sequence>MAPTMATIAAWMLLGICSVQADMYLNNPRGSNNKLREQSNNVQNANRLFDSQNNAASGYQIGDDCKPACKDGNNNYDVTKEGATKGTMKFYQGSELYIEWHHQHGCGVGHPNLKCQIVLQYMTEEENRNLRDGTGQDTAGGDDNDPTEEGTAEPARGYHEPLDFYQACIARERNKGLYTADRQMEENGGATSTRQNPNGNGRRRGQQRHGLECPEERDYYPYWHPTPWHDIAVLTDEPQARCEYYRSESQNVKAKGSCSVAAHNNADACVGNDGQWTEQDPWQEPPPECIGGIQSRDNHNGNVRNGQPHYYLWKIPKHVKGRTVLRIRYNISTGDFNYGSLAHPKVEGTELTGGLADAFFMDQRFNDPQPNTRRRSIFKGRPSVPIPLAQNPVADWLNLEDGSEKSRLLQLQVNTNQYGRTFEDRTHSFMVLERPADVPDGKRIVNYNVRGRRGNIVQVYPSVEYDFIPSELSVEQGTLLHFQWTGSDANNNGNAGNGRQGTDRSNLVQLKSRDETVPLPVEQHTLLFNAIANPNDEEGRRLVEKFAYLDQDSIVTCDPESNNDNDEANCKQLNGASAYFDGGLVEMKTVGTHHVASTRNNDFTNRSHKATISVTGFQLEAYENVILGVGVALAVLLILYLLSALYALRHPEHWLCSSRYRPRILRWILKEERMKQLLEQRRQIIAKNRKEWAKKVNGYASDEETAAEKAAEMAMPEEKMTWAQSLNRCFRRCGLGEQRLTTLLYGVLNVLVFFIGFISNLNGGFQGSWAYPLAKGGGYSMDLNFAMLVLPTLKSLQTATRGVSSSREWIPIDDPISFHIVIAGFTFLGAAIHIGAHCVHAYSIKVAPLMQLDPLHLWKLSAEEMTSGMTLFHQLLNFSNRCAVLTGLVLTVLMAAILVTALPCSRRKTNCCSRRFGGFNLFWRVHMSWKFIYVLLLVHAPTRLWIWFFFPAILVFVDRLLLANRQALNLSLKQVKLLPRDVIGLTFEIPQGFVYQAGQYILLGWKGEWHPFTLTSAPEENCISVHIRAASNLDWCSALRKRLTEEAPAQAKGEPMSEKPPKAPKIFEYCNKVLPNSHIVYNVPADQGLGEGRADKLNAAVPAEKVPALPGQVSPPSLPTGASEPEGKPPKLRQGDPASQSGVSFMSNPPAGLLPPEAVMLQVTGPFGAPAQKVWGFDTLMAVGAGIGVTPFASILRSVQLRAKQRETLLRGGRGSGEKETSRMVESLIPIPKKIYFYWICRGQEEFDWFYDLLSAAAEGPAAGVVDITLFLTGEIELKQVKKLPCASGQFFGRPNWGRIFKQNREKHQGEHIGVFLCGSPIIGEELGRQSVKNSDVIGTPGATRFSFFKEHESTDHGGDDELVRPSPSKKEGGRSFSSSSLGFLNHCPANVGCALQATARLLLPKLSTDEPKLKALCRQSGLLPSRRRELSEEGERMPVWEVAVARTANASAETIAGTLAAGCRKLVAAEMGEADPEVSTSAVAASPAEFPREVCPAEMPDISDRHSLAAEILRRDPSIYYTLKDRCTPLGVNFATCIKTCFDNIGHRMIKTVGAVAGDEHSYDTFRLLFEDIIRMRHPNWSGFRHRTDMDAWKIWDMPEAGDRAVFARIRVSRNLHGSRMLPACSVDERRAVESVLARSLSSLTGTLQGEYFPLSGSHSYMPKPGGMSEEEELDLHAEGLLFEEPDSSVLVSSGYARDWPDARGVFVDEQRSFAAFVNELDHLRVTGTDQSSRPSLRAVCERVFSVLAALEAELDAQGLAFARDDRLGFLGPDPSLLGTCLTASVAIRIPLLSKQPEFRNLCQQLKLQASLCANTEMGLHQGVWEVQNSLRLGCSEVEQVNAVIEACRALLELEARLERGEQLHLADDAEEEVDLGAVPTSPGEGKVPGTGDIEFPGFPVDACPSDLPDLSRHHSLMAEVLQADSAIYARLKDLRTPLGVSLARCIKPGMDNPGHSFFRVIGATAGDAHFPSLPRNVSRFSLSLFTA</sequence>
<evidence type="ECO:0000256" key="8">
    <source>
        <dbReference type="SAM" id="MobiDB-lite"/>
    </source>
</evidence>
<feature type="transmembrane region" description="Helical" evidence="9">
    <location>
        <begin position="816"/>
        <end position="842"/>
    </location>
</feature>
<dbReference type="InterPro" id="IPR022414">
    <property type="entry name" value="ATP-guanido_PTrfase_cat"/>
</dbReference>
<dbReference type="Gene3D" id="3.30.590.10">
    <property type="entry name" value="Glutamine synthetase/guanido kinase, catalytic domain"/>
    <property type="match status" value="2"/>
</dbReference>
<feature type="binding site" evidence="7">
    <location>
        <begin position="1784"/>
        <end position="1788"/>
    </location>
    <ligand>
        <name>ATP</name>
        <dbReference type="ChEBI" id="CHEBI:30616"/>
    </ligand>
</feature>
<dbReference type="Pfam" id="PF00217">
    <property type="entry name" value="ATP-gua_Ptrans"/>
    <property type="match status" value="2"/>
</dbReference>
<dbReference type="Pfam" id="PF02807">
    <property type="entry name" value="ATP-gua_PtransN"/>
    <property type="match status" value="2"/>
</dbReference>
<keyword evidence="1 7" id="KW-0808">Transferase</keyword>
<feature type="compositionally biased region" description="Acidic residues" evidence="8">
    <location>
        <begin position="140"/>
        <end position="151"/>
    </location>
</feature>
<protein>
    <submittedName>
        <fullName evidence="14">Protein DD3-3</fullName>
    </submittedName>
</protein>
<evidence type="ECO:0000256" key="4">
    <source>
        <dbReference type="ARBA" id="ARBA00022840"/>
    </source>
</evidence>
<keyword evidence="9" id="KW-0472">Membrane</keyword>
<feature type="chain" id="PRO_5012141450" evidence="10">
    <location>
        <begin position="22"/>
        <end position="1989"/>
    </location>
</feature>
<dbReference type="EMBL" id="LSRX01000831">
    <property type="protein sequence ID" value="OLP88023.1"/>
    <property type="molecule type" value="Genomic_DNA"/>
</dbReference>
<feature type="domain" description="Phosphagen kinase N-terminal" evidence="12">
    <location>
        <begin position="1492"/>
        <end position="1580"/>
    </location>
</feature>
<gene>
    <name evidence="14" type="primary">DD3-3</name>
    <name evidence="14" type="ORF">AK812_SmicGene30704</name>
</gene>
<evidence type="ECO:0000259" key="11">
    <source>
        <dbReference type="PROSITE" id="PS51384"/>
    </source>
</evidence>
<dbReference type="InterPro" id="IPR017927">
    <property type="entry name" value="FAD-bd_FR_type"/>
</dbReference>
<evidence type="ECO:0000256" key="3">
    <source>
        <dbReference type="ARBA" id="ARBA00022777"/>
    </source>
</evidence>
<dbReference type="GO" id="GO:0016491">
    <property type="term" value="F:oxidoreductase activity"/>
    <property type="evidence" value="ECO:0007669"/>
    <property type="project" value="UniProtKB-KW"/>
</dbReference>
<feature type="region of interest" description="Disordered" evidence="8">
    <location>
        <begin position="1352"/>
        <end position="1376"/>
    </location>
</feature>
<feature type="binding site" evidence="7">
    <location>
        <begin position="1812"/>
        <end position="1817"/>
    </location>
    <ligand>
        <name>ATP</name>
        <dbReference type="ChEBI" id="CHEBI:30616"/>
    </ligand>
</feature>
<dbReference type="SUPFAM" id="SSF52343">
    <property type="entry name" value="Ferredoxin reductase-like, C-terminal NADP-linked domain"/>
    <property type="match status" value="1"/>
</dbReference>
<comment type="caution">
    <text evidence="14">The sequence shown here is derived from an EMBL/GenBank/DDBJ whole genome shotgun (WGS) entry which is preliminary data.</text>
</comment>
<dbReference type="GO" id="GO:0016301">
    <property type="term" value="F:kinase activity"/>
    <property type="evidence" value="ECO:0007669"/>
    <property type="project" value="UniProtKB-KW"/>
</dbReference>
<feature type="region of interest" description="Disordered" evidence="8">
    <location>
        <begin position="183"/>
        <end position="212"/>
    </location>
</feature>
<dbReference type="Gene3D" id="3.40.50.80">
    <property type="entry name" value="Nucleotide-binding domain of ferredoxin-NADP reductase (FNR) module"/>
    <property type="match status" value="1"/>
</dbReference>
<feature type="transmembrane region" description="Helical" evidence="9">
    <location>
        <begin position="883"/>
        <end position="904"/>
    </location>
</feature>
<keyword evidence="10" id="KW-0732">Signal</keyword>
<dbReference type="PANTHER" id="PTHR35170">
    <property type="entry name" value="PROTEIN DD3-3"/>
    <property type="match status" value="1"/>
</dbReference>
<dbReference type="SUPFAM" id="SSF63380">
    <property type="entry name" value="Riboflavin synthase domain-like"/>
    <property type="match status" value="1"/>
</dbReference>
<dbReference type="InterPro" id="IPR013112">
    <property type="entry name" value="FAD-bd_8"/>
</dbReference>
<dbReference type="Pfam" id="PF08030">
    <property type="entry name" value="NAD_binding_6"/>
    <property type="match status" value="1"/>
</dbReference>
<dbReference type="GO" id="GO:0005524">
    <property type="term" value="F:ATP binding"/>
    <property type="evidence" value="ECO:0007669"/>
    <property type="project" value="UniProtKB-UniRule"/>
</dbReference>
<evidence type="ECO:0000256" key="1">
    <source>
        <dbReference type="ARBA" id="ARBA00022679"/>
    </source>
</evidence>
<feature type="compositionally biased region" description="Basic and acidic residues" evidence="8">
    <location>
        <begin position="1352"/>
        <end position="1374"/>
    </location>
</feature>
<dbReference type="InterPro" id="IPR053320">
    <property type="entry name" value="Protein_DD3-3_O-glyco"/>
</dbReference>
<keyword evidence="3 7" id="KW-0418">Kinase</keyword>